<organism evidence="1">
    <name type="scientific">Spongospora subterranea</name>
    <dbReference type="NCBI Taxonomy" id="70186"/>
    <lineage>
        <taxon>Eukaryota</taxon>
        <taxon>Sar</taxon>
        <taxon>Rhizaria</taxon>
        <taxon>Endomyxa</taxon>
        <taxon>Phytomyxea</taxon>
        <taxon>Plasmodiophorida</taxon>
        <taxon>Plasmodiophoridae</taxon>
        <taxon>Spongospora</taxon>
    </lineage>
</organism>
<name>A0A0H5RAZ0_9EUKA</name>
<sequence>GELVVQGMANTTMDPVQSCRAILSNILTLSDPILCKDAVHVSEVLCNHSVHRYCRNQPELDKWVDRVKDLCQRRPSDSSNEGNIIDVSGKRITEQQCELGWWAASLFIQTSCGNGSDLPSTLANTWIIQLARLVKKQGPHRAMALNALITVIQTSDVSRETLMASVNPLCQYLLGSLLDSTPSWGALALNVISDLARLCTTSMKPSSLGIIERCLALADHDNDAIRSCSVNTIATVAIFASGSQDLITILLDGVDNILLHHLFSSLSTTAQSAPSCSPFSTDIPSSSPLPIVSVLKRFDFLCSCIVRLLSITSPSPFTIPIQRLLALADHVTGIVIAPQALQVISGRAISTLTLYGVLPRIQSTTMRILVALLQRCGQRLLPYVNIIARIVPRLPLSEAIPVVTSAVSSIKAGVVHSIVSPIIPSLLALIDDLPTNTTHIIQGGINRAKSQSAQARSAPKSQESVEPALVLLKFTLIHTGSLLPLSDLESITNTLIASLSSSQSRPLIYACLWHSLSAYYSIGPNLALLRICTRLFSSGMCDLDPEVALICTQALSTCHHLSTPSVPICIDHPVLPAPSLSNERVLSDHAPIVEVPELTPQANLSRLSIDLEDGQMHLVPDTDDCDLAHADCQTDGQQIIEQEHDRPVVLIDQAGELPLTDQDMMDTSSEYPVDVVESGGNVVLPDRFQHVEPIKVESLIRPTLKRKQPEPFISAESELNPDCALLVDDGPDDIDDQTPLWTL</sequence>
<dbReference type="InterPro" id="IPR016024">
    <property type="entry name" value="ARM-type_fold"/>
</dbReference>
<proteinExistence type="predicted"/>
<dbReference type="PANTHER" id="PTHR34105">
    <property type="entry name" value="PROLINE-, GLUTAMIC ACID- AND LEUCINE-RICH PROTEIN 1"/>
    <property type="match status" value="1"/>
</dbReference>
<dbReference type="GO" id="GO:0006364">
    <property type="term" value="P:rRNA processing"/>
    <property type="evidence" value="ECO:0007669"/>
    <property type="project" value="TreeGrafter"/>
</dbReference>
<dbReference type="PANTHER" id="PTHR34105:SF1">
    <property type="entry name" value="PROLINE-, GLUTAMIC ACID- AND LEUCINE-RICH PROTEIN 1"/>
    <property type="match status" value="1"/>
</dbReference>
<reference evidence="1" key="1">
    <citation type="submission" date="2015-04" db="EMBL/GenBank/DDBJ databases">
        <title>The genome sequence of the plant pathogenic Rhizarian Plasmodiophora brassicae reveals insights in its biotrophic life cycle and the origin of chitin synthesis.</title>
        <authorList>
            <person name="Schwelm A."/>
            <person name="Fogelqvist J."/>
            <person name="Knaust A."/>
            <person name="Julke S."/>
            <person name="Lilja T."/>
            <person name="Dhandapani V."/>
            <person name="Bonilla-Rosso G."/>
            <person name="Karlsson M."/>
            <person name="Shevchenko A."/>
            <person name="Choi S.R."/>
            <person name="Kim H.G."/>
            <person name="Park J.Y."/>
            <person name="Lim Y.P."/>
            <person name="Ludwig-Muller J."/>
            <person name="Dixelius C."/>
        </authorList>
    </citation>
    <scope>NUCLEOTIDE SEQUENCE</scope>
    <source>
        <tissue evidence="1">Potato root galls</tissue>
    </source>
</reference>
<dbReference type="InterPro" id="IPR011989">
    <property type="entry name" value="ARM-like"/>
</dbReference>
<evidence type="ECO:0000313" key="1">
    <source>
        <dbReference type="EMBL" id="CRZ11350.1"/>
    </source>
</evidence>
<dbReference type="GO" id="GO:0005634">
    <property type="term" value="C:nucleus"/>
    <property type="evidence" value="ECO:0007669"/>
    <property type="project" value="TreeGrafter"/>
</dbReference>
<dbReference type="Gene3D" id="1.25.10.10">
    <property type="entry name" value="Leucine-rich Repeat Variant"/>
    <property type="match status" value="1"/>
</dbReference>
<feature type="non-terminal residue" evidence="1">
    <location>
        <position position="1"/>
    </location>
</feature>
<dbReference type="AlphaFoldDB" id="A0A0H5RAZ0"/>
<dbReference type="EMBL" id="HACM01010908">
    <property type="protein sequence ID" value="CRZ11350.1"/>
    <property type="molecule type" value="Transcribed_RNA"/>
</dbReference>
<evidence type="ECO:0008006" key="2">
    <source>
        <dbReference type="Google" id="ProtNLM"/>
    </source>
</evidence>
<dbReference type="SUPFAM" id="SSF48371">
    <property type="entry name" value="ARM repeat"/>
    <property type="match status" value="1"/>
</dbReference>
<accession>A0A0H5RAZ0</accession>
<protein>
    <recommendedName>
        <fullName evidence="2">Pre-rRNA-processing protein RIX1</fullName>
    </recommendedName>
</protein>